<protein>
    <recommendedName>
        <fullName evidence="6">DUF4159 domain-containing protein</fullName>
    </recommendedName>
</protein>
<dbReference type="STRING" id="1293891.TMES_05315"/>
<sequence length="957" mass="104192">MIFGAVTFLYPALLAGLLLLPVLWLIIRSAPRRPRTIRFPAARLLIGASHNRRNAERAPLWQTILRSLIMLALVLAAAHPVLNKADYAPENGAVLVMVDNSWSSAASWPQYQQGMKQLVNQARLNGQSIFIASTAAQAIGANRVDLPPLLGPLSPHDAQNAFERLQPHPWGPQYPTLTSQIAERQDITNAITSAILITDNTDAPGKADLANELSAVAPLFVLHAASDVENGTLVISALTRTKTGLTATLHHDPQAHLRHTVLIARDAQGQIIVRHPATLAENTTRTSLDIPLPGDIANAIQTVGLANIDSAAALFQTGAKWQQRTVGIVVSSGDGPVLLSDRYFFLDRAISPYASITYGTLASLLAQSPDILVATGTIPGLGSQQGALARWIDNGGMLVRFAGDSPNSPDDRFLPVTLRLGNRDFGGSMSWERPKHVLEFSDNSPFFGVSVPDEITVTRQLLAEPDPDIVEKTWARLTDGTPLITSISRNAGRIVLFHVTPWADWSNLPMSGLFVQIWQRLLPLASPDHRASPQIQTLLPPQSILDGFGHSHQPDPTVLALQTENDMPDPRHPPGIYGQNGQAVAHNLGPYLTGLDTPIVWPDQARIQTLSDSNQTDLATFCVFAAFCLFLLDTLITVLTGASSRFQGYYRGRKMAKSLAKTDQNNGMGKHQTNANAAPDMPSRSTLKNLVLLGVVLGNTALVLTGFGSISPAQAQAQDDSNSGKNFQAALHPRLAYMQTGVAAIDRLSRAGLSGLTETLRKRTAADLAAPVMINPQTDDLSFYPLIYWPLAEGQNLLSPYGSEQLNRYLANGGMILIDSRDREVEPARLRRLLEGVEIPTLARAPRDHIVFRSFYLLDEAYGRFDAPLWVDARPDPRLDGVASVLFGGNDWAASWVKTRLELEEYGTATRNPIDDITPRQHELALRFGVNLVIYALTGSYKGDQVHLPAILERLGR</sequence>
<accession>A0A1Y2L4J4</accession>
<feature type="transmembrane region" description="Helical" evidence="1">
    <location>
        <begin position="63"/>
        <end position="82"/>
    </location>
</feature>
<keyword evidence="5" id="KW-1185">Reference proteome</keyword>
<proteinExistence type="predicted"/>
<dbReference type="Gene3D" id="3.40.50.12140">
    <property type="entry name" value="Domain of unknown function DUF4159"/>
    <property type="match status" value="1"/>
</dbReference>
<dbReference type="NCBIfam" id="TIGR02226">
    <property type="entry name" value="two_anch"/>
    <property type="match status" value="1"/>
</dbReference>
<dbReference type="InterPro" id="IPR024163">
    <property type="entry name" value="Aerotolerance_reg_N"/>
</dbReference>
<keyword evidence="1" id="KW-0812">Transmembrane</keyword>
<dbReference type="Pfam" id="PF07584">
    <property type="entry name" value="BatA"/>
    <property type="match status" value="1"/>
</dbReference>
<dbReference type="PANTHER" id="PTHR37464">
    <property type="entry name" value="BLL2463 PROTEIN"/>
    <property type="match status" value="1"/>
</dbReference>
<dbReference type="AlphaFoldDB" id="A0A1Y2L4J4"/>
<keyword evidence="1" id="KW-1133">Transmembrane helix</keyword>
<dbReference type="InterPro" id="IPR029062">
    <property type="entry name" value="Class_I_gatase-like"/>
</dbReference>
<dbReference type="RefSeq" id="WP_085580250.1">
    <property type="nucleotide sequence ID" value="NZ_JFKA01000002.1"/>
</dbReference>
<gene>
    <name evidence="4" type="ORF">TMES_05315</name>
</gene>
<evidence type="ECO:0000313" key="5">
    <source>
        <dbReference type="Proteomes" id="UP000193391"/>
    </source>
</evidence>
<reference evidence="4 5" key="1">
    <citation type="submission" date="2014-03" db="EMBL/GenBank/DDBJ databases">
        <title>The draft genome sequence of Thalassospira mesophila JCM 18969.</title>
        <authorList>
            <person name="Lai Q."/>
            <person name="Shao Z."/>
        </authorList>
    </citation>
    <scope>NUCLEOTIDE SEQUENCE [LARGE SCALE GENOMIC DNA]</scope>
    <source>
        <strain evidence="4 5">JCM 18969</strain>
    </source>
</reference>
<evidence type="ECO:0008006" key="6">
    <source>
        <dbReference type="Google" id="ProtNLM"/>
    </source>
</evidence>
<evidence type="ECO:0000256" key="1">
    <source>
        <dbReference type="SAM" id="Phobius"/>
    </source>
</evidence>
<evidence type="ECO:0000259" key="3">
    <source>
        <dbReference type="Pfam" id="PF13709"/>
    </source>
</evidence>
<organism evidence="4 5">
    <name type="scientific">Thalassospira mesophila</name>
    <dbReference type="NCBI Taxonomy" id="1293891"/>
    <lineage>
        <taxon>Bacteria</taxon>
        <taxon>Pseudomonadati</taxon>
        <taxon>Pseudomonadota</taxon>
        <taxon>Alphaproteobacteria</taxon>
        <taxon>Rhodospirillales</taxon>
        <taxon>Thalassospiraceae</taxon>
        <taxon>Thalassospira</taxon>
    </lineage>
</organism>
<feature type="domain" description="Aerotolerance regulator N-terminal" evidence="2">
    <location>
        <begin position="7"/>
        <end position="80"/>
    </location>
</feature>
<dbReference type="Pfam" id="PF13709">
    <property type="entry name" value="DUF4159"/>
    <property type="match status" value="1"/>
</dbReference>
<keyword evidence="1" id="KW-0472">Membrane</keyword>
<dbReference type="SUPFAM" id="SSF52317">
    <property type="entry name" value="Class I glutamine amidotransferase-like"/>
    <property type="match status" value="1"/>
</dbReference>
<dbReference type="Proteomes" id="UP000193391">
    <property type="component" value="Unassembled WGS sequence"/>
</dbReference>
<name>A0A1Y2L4J4_9PROT</name>
<evidence type="ECO:0000259" key="2">
    <source>
        <dbReference type="Pfam" id="PF07584"/>
    </source>
</evidence>
<dbReference type="EMBL" id="JFKA01000002">
    <property type="protein sequence ID" value="OSQ39463.1"/>
    <property type="molecule type" value="Genomic_DNA"/>
</dbReference>
<dbReference type="InterPro" id="IPR025297">
    <property type="entry name" value="DUF4159"/>
</dbReference>
<feature type="transmembrane region" description="Helical" evidence="1">
    <location>
        <begin position="6"/>
        <end position="27"/>
    </location>
</feature>
<feature type="domain" description="DUF4159" evidence="3">
    <location>
        <begin position="734"/>
        <end position="937"/>
    </location>
</feature>
<comment type="caution">
    <text evidence="4">The sequence shown here is derived from an EMBL/GenBank/DDBJ whole genome shotgun (WGS) entry which is preliminary data.</text>
</comment>
<evidence type="ECO:0000313" key="4">
    <source>
        <dbReference type="EMBL" id="OSQ39463.1"/>
    </source>
</evidence>
<dbReference type="InterPro" id="IPR011933">
    <property type="entry name" value="Double_TM_dom"/>
</dbReference>
<dbReference type="PANTHER" id="PTHR37464:SF1">
    <property type="entry name" value="BLL2463 PROTEIN"/>
    <property type="match status" value="1"/>
</dbReference>